<organism evidence="1 2">
    <name type="scientific">Panagrolaimus sp. PS1159</name>
    <dbReference type="NCBI Taxonomy" id="55785"/>
    <lineage>
        <taxon>Eukaryota</taxon>
        <taxon>Metazoa</taxon>
        <taxon>Ecdysozoa</taxon>
        <taxon>Nematoda</taxon>
        <taxon>Chromadorea</taxon>
        <taxon>Rhabditida</taxon>
        <taxon>Tylenchina</taxon>
        <taxon>Panagrolaimomorpha</taxon>
        <taxon>Panagrolaimoidea</taxon>
        <taxon>Panagrolaimidae</taxon>
        <taxon>Panagrolaimus</taxon>
    </lineage>
</organism>
<evidence type="ECO:0000313" key="2">
    <source>
        <dbReference type="WBParaSite" id="PS1159_v2.g9488.t1"/>
    </source>
</evidence>
<reference evidence="2" key="1">
    <citation type="submission" date="2022-11" db="UniProtKB">
        <authorList>
            <consortium name="WormBaseParasite"/>
        </authorList>
    </citation>
    <scope>IDENTIFICATION</scope>
</reference>
<sequence length="162" mass="18720">MMLLFVHILKLVMPKQMYYIYICMIPLIYLPPNEPNILLQKPIKNLKIDDCWLIKGSKGYIETELGESVEVHHFEYYNFNQIELSDSTPKITTVEAITNNNTLLQLGIFNAFGNVTQRIENETHTVISCLIQPMLQNHGKPIFTTLCHFQLFGEEEKEASVS</sequence>
<proteinExistence type="predicted"/>
<name>A0AC35GWW7_9BILA</name>
<accession>A0AC35GWW7</accession>
<protein>
    <submittedName>
        <fullName evidence="2">SUN domain-containing protein</fullName>
    </submittedName>
</protein>
<evidence type="ECO:0000313" key="1">
    <source>
        <dbReference type="Proteomes" id="UP000887580"/>
    </source>
</evidence>
<dbReference type="WBParaSite" id="PS1159_v2.g9488.t1">
    <property type="protein sequence ID" value="PS1159_v2.g9488.t1"/>
    <property type="gene ID" value="PS1159_v2.g9488"/>
</dbReference>
<dbReference type="Proteomes" id="UP000887580">
    <property type="component" value="Unplaced"/>
</dbReference>